<dbReference type="EMBL" id="JBEPAZ010000047">
    <property type="protein sequence ID" value="MER6432812.1"/>
    <property type="molecule type" value="Genomic_DNA"/>
</dbReference>
<name>A0ABV1UHY7_9ACTN</name>
<dbReference type="SUPFAM" id="SSF69318">
    <property type="entry name" value="Integrin alpha N-terminal domain"/>
    <property type="match status" value="2"/>
</dbReference>
<keyword evidence="3" id="KW-0325">Glycoprotein</keyword>
<keyword evidence="1 4" id="KW-0732">Signal</keyword>
<feature type="signal peptide" evidence="4">
    <location>
        <begin position="1"/>
        <end position="30"/>
    </location>
</feature>
<dbReference type="PANTHER" id="PTHR46580:SF2">
    <property type="entry name" value="MAM DOMAIN-CONTAINING PROTEIN"/>
    <property type="match status" value="1"/>
</dbReference>
<dbReference type="InterPro" id="IPR000413">
    <property type="entry name" value="Integrin_alpha"/>
</dbReference>
<dbReference type="PRINTS" id="PR01185">
    <property type="entry name" value="INTEGRINA"/>
</dbReference>
<dbReference type="Proteomes" id="UP001470023">
    <property type="component" value="Unassembled WGS sequence"/>
</dbReference>
<proteinExistence type="predicted"/>
<accession>A0ABV1UHY7</accession>
<sequence>MFRSRSHVRWALPLTLGLTSLALTVPVASAAPAKSTPVRDDFNGDGYADLAVGAPNGTVGGQSGAGFVTVMYGGPHGLSTTRRTNLSRATTGVPGSAVKGQAFGSQLSKGDLDGDGYADLVVGSSSTRDGAVVVWGGPHGLSGGRSIPATSTQTADFDGDGRLDLAVFRAGFAPGDDPIGTTGTIWKGPLKRTGVPAAKTPLDPGHLKYIDVRDGDTGDINGDHRADLVVTEYCGDGSYCSTLYLSGPTGLKRVTDQHPEGDGAVAVGDVNGDGYDDLLTGSENDSSVSVMYGRAGGLGGPGTWATFSQDSPGVPGSREEDDRFGASIAVGDLTGDGIDDVAVGVPGENEMGVVNVLRGSRAGLTGTGAQSIGQNTEGVPGTAEKYDAFGAAVRLLDTDGNGRADLAADAPWEDNGNGAVWVLRGGPSGVVTDDVLSFGGKAVGAPYSKAAFGAELK</sequence>
<evidence type="ECO:0000256" key="4">
    <source>
        <dbReference type="SAM" id="SignalP"/>
    </source>
</evidence>
<dbReference type="Pfam" id="PF13517">
    <property type="entry name" value="FG-GAP_3"/>
    <property type="match status" value="1"/>
</dbReference>
<evidence type="ECO:0000256" key="3">
    <source>
        <dbReference type="ARBA" id="ARBA00023180"/>
    </source>
</evidence>
<evidence type="ECO:0000256" key="2">
    <source>
        <dbReference type="ARBA" id="ARBA00022737"/>
    </source>
</evidence>
<keyword evidence="6" id="KW-1185">Reference proteome</keyword>
<dbReference type="InterPro" id="IPR013519">
    <property type="entry name" value="Int_alpha_beta-p"/>
</dbReference>
<reference evidence="5 6" key="1">
    <citation type="submission" date="2024-06" db="EMBL/GenBank/DDBJ databases">
        <title>The Natural Products Discovery Center: Release of the First 8490 Sequenced Strains for Exploring Actinobacteria Biosynthetic Diversity.</title>
        <authorList>
            <person name="Kalkreuter E."/>
            <person name="Kautsar S.A."/>
            <person name="Yang D."/>
            <person name="Bader C.D."/>
            <person name="Teijaro C.N."/>
            <person name="Fluegel L."/>
            <person name="Davis C.M."/>
            <person name="Simpson J.R."/>
            <person name="Lauterbach L."/>
            <person name="Steele A.D."/>
            <person name="Gui C."/>
            <person name="Meng S."/>
            <person name="Li G."/>
            <person name="Viehrig K."/>
            <person name="Ye F."/>
            <person name="Su P."/>
            <person name="Kiefer A.F."/>
            <person name="Nichols A."/>
            <person name="Cepeda A.J."/>
            <person name="Yan W."/>
            <person name="Fan B."/>
            <person name="Jiang Y."/>
            <person name="Adhikari A."/>
            <person name="Zheng C.-J."/>
            <person name="Schuster L."/>
            <person name="Cowan T.M."/>
            <person name="Smanski M.J."/>
            <person name="Chevrette M.G."/>
            <person name="De Carvalho L.P.S."/>
            <person name="Shen B."/>
        </authorList>
    </citation>
    <scope>NUCLEOTIDE SEQUENCE [LARGE SCALE GENOMIC DNA]</scope>
    <source>
        <strain evidence="5 6">NPDC001166</strain>
    </source>
</reference>
<evidence type="ECO:0000256" key="1">
    <source>
        <dbReference type="ARBA" id="ARBA00022729"/>
    </source>
</evidence>
<comment type="caution">
    <text evidence="5">The sequence shown here is derived from an EMBL/GenBank/DDBJ whole genome shotgun (WGS) entry which is preliminary data.</text>
</comment>
<dbReference type="Pfam" id="PF01839">
    <property type="entry name" value="FG-GAP"/>
    <property type="match status" value="4"/>
</dbReference>
<feature type="chain" id="PRO_5046357055" evidence="4">
    <location>
        <begin position="31"/>
        <end position="457"/>
    </location>
</feature>
<dbReference type="InterPro" id="IPR013517">
    <property type="entry name" value="FG-GAP"/>
</dbReference>
<keyword evidence="2" id="KW-0677">Repeat</keyword>
<protein>
    <submittedName>
        <fullName evidence="5">FG-GAP-like repeat-containing protein</fullName>
    </submittedName>
</protein>
<dbReference type="InterPro" id="IPR028994">
    <property type="entry name" value="Integrin_alpha_N"/>
</dbReference>
<evidence type="ECO:0000313" key="6">
    <source>
        <dbReference type="Proteomes" id="UP001470023"/>
    </source>
</evidence>
<dbReference type="RefSeq" id="WP_263279759.1">
    <property type="nucleotide sequence ID" value="NZ_JBEOYA010000044.1"/>
</dbReference>
<dbReference type="PROSITE" id="PS51470">
    <property type="entry name" value="FG_GAP"/>
    <property type="match status" value="1"/>
</dbReference>
<dbReference type="Gene3D" id="2.130.10.130">
    <property type="entry name" value="Integrin alpha, N-terminal"/>
    <property type="match status" value="3"/>
</dbReference>
<dbReference type="SMART" id="SM00191">
    <property type="entry name" value="Int_alpha"/>
    <property type="match status" value="5"/>
</dbReference>
<evidence type="ECO:0000313" key="5">
    <source>
        <dbReference type="EMBL" id="MER6432812.1"/>
    </source>
</evidence>
<dbReference type="PANTHER" id="PTHR46580">
    <property type="entry name" value="SENSOR KINASE-RELATED"/>
    <property type="match status" value="1"/>
</dbReference>
<organism evidence="5 6">
    <name type="scientific">Streptomyces sp. 900105245</name>
    <dbReference type="NCBI Taxonomy" id="3154379"/>
    <lineage>
        <taxon>Bacteria</taxon>
        <taxon>Bacillati</taxon>
        <taxon>Actinomycetota</taxon>
        <taxon>Actinomycetes</taxon>
        <taxon>Kitasatosporales</taxon>
        <taxon>Streptomycetaceae</taxon>
        <taxon>Streptomyces</taxon>
    </lineage>
</organism>
<gene>
    <name evidence="5" type="ORF">ABT272_34555</name>
</gene>